<dbReference type="SUPFAM" id="SSF56954">
    <property type="entry name" value="Outer membrane efflux proteins (OEP)"/>
    <property type="match status" value="1"/>
</dbReference>
<dbReference type="PANTHER" id="PTHR30026">
    <property type="entry name" value="OUTER MEMBRANE PROTEIN TOLC"/>
    <property type="match status" value="1"/>
</dbReference>
<keyword evidence="8" id="KW-0175">Coiled coil</keyword>
<keyword evidence="7" id="KW-0998">Cell outer membrane</keyword>
<sequence>MKSLTPWQFLALPLTLSVSLAVSAQSLPEAMQTAIDNHPELRASASSRLSAEENLKGARAGYYPTVDLTGGYGREGTDSPSTRAAGNHWEKLNRGEGALRLGQMLFDGFATANEVGRNVATVNSRAYRVLSTAEQIGLATADAYHQVLMRREMVRLAEENMRSHERVHDQIRLRSERGVGRNADLDQAEARLALARNNLVTEQANLADAEAVYYSVVSQPPGDLTLPAPITGMLPESVEAALQDIPNNPFIKTAEADRTAAERQYEAAKSPFYPRFDLELSRNFDNNLDGTDGHYNEWQAMVRMRYNLFSGGRDKAQMESSAHQINEAIEIRNNAYRQLSEELRLAWNAMDSARKQVPIAQQYVDHTVRVRQAYRSQFNIGERTLLDLLDSENELFTAQRRLTETRFAEYLAQYRLLAVAGELLRSQSVVPPAESMALSDSGSPYSDLPTGQ</sequence>
<comment type="caution">
    <text evidence="10">The sequence shown here is derived from an EMBL/GenBank/DDBJ whole genome shotgun (WGS) entry which is preliminary data.</text>
</comment>
<evidence type="ECO:0000256" key="8">
    <source>
        <dbReference type="SAM" id="Coils"/>
    </source>
</evidence>
<dbReference type="InterPro" id="IPR051906">
    <property type="entry name" value="TolC-like"/>
</dbReference>
<keyword evidence="4" id="KW-1134">Transmembrane beta strand</keyword>
<keyword evidence="11" id="KW-1185">Reference proteome</keyword>
<dbReference type="OrthoDB" id="9814637at2"/>
<dbReference type="Proteomes" id="UP000243451">
    <property type="component" value="Unassembled WGS sequence"/>
</dbReference>
<dbReference type="EMBL" id="PPSK01000030">
    <property type="protein sequence ID" value="POB00923.1"/>
    <property type="molecule type" value="Genomic_DNA"/>
</dbReference>
<accession>A0A2P4EQP6</accession>
<organism evidence="10 11">
    <name type="scientific">Halopseudomonas oceani</name>
    <dbReference type="NCBI Taxonomy" id="1708783"/>
    <lineage>
        <taxon>Bacteria</taxon>
        <taxon>Pseudomonadati</taxon>
        <taxon>Pseudomonadota</taxon>
        <taxon>Gammaproteobacteria</taxon>
        <taxon>Pseudomonadales</taxon>
        <taxon>Pseudomonadaceae</taxon>
        <taxon>Halopseudomonas</taxon>
    </lineage>
</organism>
<evidence type="ECO:0000256" key="4">
    <source>
        <dbReference type="ARBA" id="ARBA00022452"/>
    </source>
</evidence>
<proteinExistence type="inferred from homology"/>
<dbReference type="InterPro" id="IPR010130">
    <property type="entry name" value="T1SS_OMP_TolC"/>
</dbReference>
<dbReference type="GO" id="GO:0015562">
    <property type="term" value="F:efflux transmembrane transporter activity"/>
    <property type="evidence" value="ECO:0007669"/>
    <property type="project" value="InterPro"/>
</dbReference>
<feature type="signal peptide" evidence="9">
    <location>
        <begin position="1"/>
        <end position="24"/>
    </location>
</feature>
<keyword evidence="5" id="KW-0812">Transmembrane</keyword>
<keyword evidence="9" id="KW-0732">Signal</keyword>
<evidence type="ECO:0000256" key="9">
    <source>
        <dbReference type="SAM" id="SignalP"/>
    </source>
</evidence>
<dbReference type="NCBIfam" id="TIGR01844">
    <property type="entry name" value="type_I_sec_TolC"/>
    <property type="match status" value="1"/>
</dbReference>
<dbReference type="RefSeq" id="WP_104739833.1">
    <property type="nucleotide sequence ID" value="NZ_BMHR01000006.1"/>
</dbReference>
<comment type="similarity">
    <text evidence="2">Belongs to the outer membrane factor (OMF) (TC 1.B.17) family.</text>
</comment>
<evidence type="ECO:0000256" key="5">
    <source>
        <dbReference type="ARBA" id="ARBA00022692"/>
    </source>
</evidence>
<reference evidence="10 11" key="1">
    <citation type="submission" date="2018-01" db="EMBL/GenBank/DDBJ databases">
        <title>Draft genome of the type strain Pseudomonas oceani DSM 100277 isolated from the deep water in Okinawa trough, northwestern Pacific Ocean.</title>
        <authorList>
            <person name="Gomila M."/>
            <person name="Mulet M."/>
            <person name="Garcia-Valdes E."/>
            <person name="Lalucat J."/>
        </authorList>
    </citation>
    <scope>NUCLEOTIDE SEQUENCE [LARGE SCALE GENOMIC DNA]</scope>
    <source>
        <strain evidence="10 11">DSM 100277</strain>
    </source>
</reference>
<protein>
    <submittedName>
        <fullName evidence="10">Channel protein TolC</fullName>
    </submittedName>
</protein>
<name>A0A2P4EQP6_9GAMM</name>
<dbReference type="Pfam" id="PF02321">
    <property type="entry name" value="OEP"/>
    <property type="match status" value="2"/>
</dbReference>
<keyword evidence="6" id="KW-0472">Membrane</keyword>
<evidence type="ECO:0000313" key="11">
    <source>
        <dbReference type="Proteomes" id="UP000243451"/>
    </source>
</evidence>
<evidence type="ECO:0000256" key="1">
    <source>
        <dbReference type="ARBA" id="ARBA00004442"/>
    </source>
</evidence>
<comment type="subcellular location">
    <subcellularLocation>
        <location evidence="1">Cell outer membrane</location>
    </subcellularLocation>
</comment>
<evidence type="ECO:0000256" key="2">
    <source>
        <dbReference type="ARBA" id="ARBA00007613"/>
    </source>
</evidence>
<dbReference type="GO" id="GO:1990281">
    <property type="term" value="C:efflux pump complex"/>
    <property type="evidence" value="ECO:0007669"/>
    <property type="project" value="TreeGrafter"/>
</dbReference>
<feature type="coiled-coil region" evidence="8">
    <location>
        <begin position="185"/>
        <end position="212"/>
    </location>
</feature>
<evidence type="ECO:0000256" key="3">
    <source>
        <dbReference type="ARBA" id="ARBA00022448"/>
    </source>
</evidence>
<evidence type="ECO:0000256" key="6">
    <source>
        <dbReference type="ARBA" id="ARBA00023136"/>
    </source>
</evidence>
<gene>
    <name evidence="10" type="ORF">C1949_18225</name>
</gene>
<dbReference type="InterPro" id="IPR003423">
    <property type="entry name" value="OMP_efflux"/>
</dbReference>
<dbReference type="GO" id="GO:0015288">
    <property type="term" value="F:porin activity"/>
    <property type="evidence" value="ECO:0007669"/>
    <property type="project" value="TreeGrafter"/>
</dbReference>
<dbReference type="PANTHER" id="PTHR30026:SF22">
    <property type="entry name" value="OUTER MEMBRANE EFFLUX PROTEIN"/>
    <property type="match status" value="1"/>
</dbReference>
<dbReference type="GO" id="GO:0009279">
    <property type="term" value="C:cell outer membrane"/>
    <property type="evidence" value="ECO:0007669"/>
    <property type="project" value="UniProtKB-SubCell"/>
</dbReference>
<dbReference type="AlphaFoldDB" id="A0A2P4EQP6"/>
<dbReference type="Gene3D" id="1.20.1600.10">
    <property type="entry name" value="Outer membrane efflux proteins (OEP)"/>
    <property type="match status" value="1"/>
</dbReference>
<evidence type="ECO:0000256" key="7">
    <source>
        <dbReference type="ARBA" id="ARBA00023237"/>
    </source>
</evidence>
<keyword evidence="3" id="KW-0813">Transport</keyword>
<evidence type="ECO:0000313" key="10">
    <source>
        <dbReference type="EMBL" id="POB00923.1"/>
    </source>
</evidence>
<feature type="chain" id="PRO_5015122136" evidence="9">
    <location>
        <begin position="25"/>
        <end position="452"/>
    </location>
</feature>